<keyword evidence="1" id="KW-1133">Transmembrane helix</keyword>
<accession>A0A0K1PA23</accession>
<proteinExistence type="predicted"/>
<sequence>MINLGISILIGLVAFAVFAVIFSPFAAIVPFVIAFLAAYIVLTNRAMKQVGAISAQAQKEMQAQRFDKAIETFKRGFALEKRQLLVGPLMHANLGTLLYAKGDFAAARPHLEKSNRWGPVTRTMLGANYAVLRAMLACDHFRNRKYDEMRATFETAVKQGKKDGLIWSLYAYCLSKIGDREGAMKVLGRAADANPNDEKIKANQLALQNNKRMKMKAYTPQFYQFHIEPPPPEMGGAGRRVVWQRR</sequence>
<dbReference type="InterPro" id="IPR011990">
    <property type="entry name" value="TPR-like_helical_dom_sf"/>
</dbReference>
<gene>
    <name evidence="2" type="ORF">AKJ08_0752</name>
</gene>
<protein>
    <submittedName>
        <fullName evidence="2">Uncharacterized protein</fullName>
    </submittedName>
</protein>
<dbReference type="KEGG" id="vin:AKJ08_0752"/>
<feature type="transmembrane region" description="Helical" evidence="1">
    <location>
        <begin position="6"/>
        <end position="39"/>
    </location>
</feature>
<dbReference type="Proteomes" id="UP000055590">
    <property type="component" value="Chromosome"/>
</dbReference>
<dbReference type="SUPFAM" id="SSF48452">
    <property type="entry name" value="TPR-like"/>
    <property type="match status" value="1"/>
</dbReference>
<dbReference type="EMBL" id="CP012332">
    <property type="protein sequence ID" value="AKU90365.1"/>
    <property type="molecule type" value="Genomic_DNA"/>
</dbReference>
<evidence type="ECO:0000256" key="1">
    <source>
        <dbReference type="SAM" id="Phobius"/>
    </source>
</evidence>
<dbReference type="AlphaFoldDB" id="A0A0K1PA23"/>
<keyword evidence="1" id="KW-0812">Transmembrane</keyword>
<dbReference type="Gene3D" id="1.25.40.10">
    <property type="entry name" value="Tetratricopeptide repeat domain"/>
    <property type="match status" value="1"/>
</dbReference>
<dbReference type="PATRIC" id="fig|1391653.3.peg.771"/>
<name>A0A0K1PA23_9BACT</name>
<dbReference type="RefSeq" id="WP_050724822.1">
    <property type="nucleotide sequence ID" value="NZ_CP012332.1"/>
</dbReference>
<dbReference type="OrthoDB" id="9787150at2"/>
<organism evidence="2 3">
    <name type="scientific">Vulgatibacter incomptus</name>
    <dbReference type="NCBI Taxonomy" id="1391653"/>
    <lineage>
        <taxon>Bacteria</taxon>
        <taxon>Pseudomonadati</taxon>
        <taxon>Myxococcota</taxon>
        <taxon>Myxococcia</taxon>
        <taxon>Myxococcales</taxon>
        <taxon>Cystobacterineae</taxon>
        <taxon>Vulgatibacteraceae</taxon>
        <taxon>Vulgatibacter</taxon>
    </lineage>
</organism>
<reference evidence="2 3" key="1">
    <citation type="submission" date="2015-08" db="EMBL/GenBank/DDBJ databases">
        <authorList>
            <person name="Babu N.S."/>
            <person name="Beckwith C.J."/>
            <person name="Beseler K.G."/>
            <person name="Brison A."/>
            <person name="Carone J.V."/>
            <person name="Caskin T.P."/>
            <person name="Diamond M."/>
            <person name="Durham M.E."/>
            <person name="Foxe J.M."/>
            <person name="Go M."/>
            <person name="Henderson B.A."/>
            <person name="Jones I.B."/>
            <person name="McGettigan J.A."/>
            <person name="Micheletti S.J."/>
            <person name="Nasrallah M.E."/>
            <person name="Ortiz D."/>
            <person name="Piller C.R."/>
            <person name="Privatt S.R."/>
            <person name="Schneider S.L."/>
            <person name="Sharp S."/>
            <person name="Smith T.C."/>
            <person name="Stanton J.D."/>
            <person name="Ullery H.E."/>
            <person name="Wilson R.J."/>
            <person name="Serrano M.G."/>
            <person name="Buck G."/>
            <person name="Lee V."/>
            <person name="Wang Y."/>
            <person name="Carvalho R."/>
            <person name="Voegtly L."/>
            <person name="Shi R."/>
            <person name="Duckworth R."/>
            <person name="Johnson A."/>
            <person name="Loviza R."/>
            <person name="Walstead R."/>
            <person name="Shah Z."/>
            <person name="Kiflezghi M."/>
            <person name="Wade K."/>
            <person name="Ball S.L."/>
            <person name="Bradley K.W."/>
            <person name="Asai D.J."/>
            <person name="Bowman C.A."/>
            <person name="Russell D.A."/>
            <person name="Pope W.H."/>
            <person name="Jacobs-Sera D."/>
            <person name="Hendrix R.W."/>
            <person name="Hatfull G.F."/>
        </authorList>
    </citation>
    <scope>NUCLEOTIDE SEQUENCE [LARGE SCALE GENOMIC DNA]</scope>
    <source>
        <strain evidence="2 3">DSM 27710</strain>
    </source>
</reference>
<keyword evidence="1" id="KW-0472">Membrane</keyword>
<dbReference type="Pfam" id="PF13432">
    <property type="entry name" value="TPR_16"/>
    <property type="match status" value="2"/>
</dbReference>
<evidence type="ECO:0000313" key="3">
    <source>
        <dbReference type="Proteomes" id="UP000055590"/>
    </source>
</evidence>
<evidence type="ECO:0000313" key="2">
    <source>
        <dbReference type="EMBL" id="AKU90365.1"/>
    </source>
</evidence>
<keyword evidence="3" id="KW-1185">Reference proteome</keyword>